<reference evidence="11" key="2">
    <citation type="submission" date="2015-06" db="UniProtKB">
        <authorList>
            <consortium name="EnsemblProtists"/>
        </authorList>
    </citation>
    <scope>IDENTIFICATION</scope>
    <source>
        <strain evidence="11">Pr102</strain>
    </source>
</reference>
<feature type="compositionally biased region" description="Basic residues" evidence="8">
    <location>
        <begin position="93"/>
        <end position="106"/>
    </location>
</feature>
<keyword evidence="7" id="KW-0175">Coiled coil</keyword>
<dbReference type="GO" id="GO:0005737">
    <property type="term" value="C:cytoplasm"/>
    <property type="evidence" value="ECO:0000318"/>
    <property type="project" value="GO_Central"/>
</dbReference>
<dbReference type="CDD" id="cd06093">
    <property type="entry name" value="PX_domain"/>
    <property type="match status" value="1"/>
</dbReference>
<keyword evidence="5 6" id="KW-0009">Actin-binding</keyword>
<evidence type="ECO:0000256" key="3">
    <source>
        <dbReference type="ARBA" id="ARBA00023123"/>
    </source>
</evidence>
<dbReference type="SMART" id="SM00015">
    <property type="entry name" value="IQ"/>
    <property type="match status" value="3"/>
</dbReference>
<dbReference type="Gene3D" id="1.10.10.820">
    <property type="match status" value="1"/>
</dbReference>
<dbReference type="InterPro" id="IPR001609">
    <property type="entry name" value="Myosin_head_motor_dom-like"/>
</dbReference>
<feature type="domain" description="PX" evidence="9">
    <location>
        <begin position="1457"/>
        <end position="1588"/>
    </location>
</feature>
<sequence>MVKGNPISDQEAASPPPPPPRKKAAVEVADHPELTVQCLAGLELKLQQLEAENKRLMARVETLEMQLGDQDSVQQQQNELLELELEAQPKGKAQSKRKAAKSKPKGKSTDAKAQPKAVIPRTYHKNTAAAIGTRKPSEKDSKAEEGEPQRESEAATSQNGTGAPFDASRRAMASGKPRVEMAPSSALPTYDRFQRHSAAPVDERNLSIAQRLVLENKKRAQNSARRRNTLEVVAALQHTPVEVGTHIWIPDPERVWRVVQIVRYEPSADPEQGMTLTVQGKFGQEIVDLRDIGDLYKVNPRVVDDMTSLYYIHEAGILENLFVRSKADNLRPYTLMANVLIAVNPLVRTVEPKVTDYIKTQMGDRPPHPYSIAEVAFQQMALRTPAQCQSIVISGESGAGKTETSKIVLRYLTSREHLAFTANKGNDAQQDLALELDKRLWDTNPILEAFGNAKTLRNHNSSRFGKFMKLQFKPGDNTLSGAFIETYLLEKFRVVAQIPGERNFHIFYFLLSGADQALTKELKLESVNNFDYLNQSGCVSDPNVDDEILFDEVASALGSVNIDAALQKQVWTILSGLLHLGNIRLKDRETAEGDAGEVTPEAQKYVASCAELLGVDSTNLLHVITTREISTRTENFTIKRTAKEGSYVRDAIAKSIYNHLFKWILYRINTSLGHGDSSLPFIGVLDIFGFESFEENDFEQLLINYANEALQATFNQQVFIAEQELFAAEGIEVGKIVWPDNRDCIDLISQKPNGILPLLDQEAKMPKPSDEKWNATLHKTHAGHSHFLPPHEKDKKYEFIVKHFATRVPYTIGNFIDKNNDTIPKDLEDFVTSSKSSLIKELFSSKLDLDSMNGASNLSQLHKQSVSAKFCDQMQELTDTLNATRCNFIRCIKPNPTMSPGVFDHGYVVDQLRCSGMLATCELLKVGLPTRVAYEEICRIYKPVLPPSVTPMFDAYNDRTFTEAVLWSFRVEPDAYRLGRTKVFFKTGKIALLDALLKVDMKKMGPWIVARLRKWLARRRWRYALAKVLAQRAFLWLLEDTRRRKAAIVKMQAVMRMFAVRKQFIRARNANRLKMRRKALAQKHWKMAIGGVLAANAFKKLLEQTRERMNAQLAEKNAAAVKIQSIVRGKFGRKQASKRRAQVDDEKMRKRLADEAARLQAEKKNSAKKRWITAFYAIQAQRHFVKRLQHIRKARLAVEDARRLAAEQEQLRLQREEEERQRRIQEEEEERERQRQLELKRAASATAIQRAYRRSVGREEARRQAAVERAQAASLAAAMAAQDAAQAAQDASMAHDAEAAALRKLSAYDEAQKRAAMAGTLGAAPALGALGVPGVAGNGPATLGSVQPLQASAGQAGQIGAAGSMGVAGAMVGQESLQNADMSWVAGDNAKIEGEAVAGDALRQEQLAQAGRDLFGEGGEAPAGPVMSADDENLINPVEKIQEFPTGPPIPYKGGILTCTMLGHRKQQDQNWGDEYTEYVLRVTWGRDILEQSKTAWLVGSRYNDFNALHQELKAAASGRRGKRAPWFPRFPKRHPFSSMIGKNQEEKFIIKREKEMNRYMTQVLTQMPDALLNIHMDRFLNLTLRTQDICEREAYAEARKRWEEEEREALANAADAEPLNDADLQEVEQLVHQLLQKIIYAAGDVRQDTELQEMIHAVKVLQPRVAASAQIGGNVNIELIPLAMQLQDDIQDAFNQYNDTLLALRLGQDLS</sequence>
<evidence type="ECO:0000313" key="12">
    <source>
        <dbReference type="Proteomes" id="UP000005238"/>
    </source>
</evidence>
<dbReference type="EnsemblProtists" id="Phyra84680">
    <property type="protein sequence ID" value="Phyra84680"/>
    <property type="gene ID" value="Phyra84680"/>
</dbReference>
<dbReference type="VEuPathDB" id="FungiDB:KRP22_9286"/>
<evidence type="ECO:0000256" key="2">
    <source>
        <dbReference type="ARBA" id="ARBA00022840"/>
    </source>
</evidence>
<dbReference type="PANTHER" id="PTHR13140:SF845">
    <property type="entry name" value="MYOSIN-LIKE PROTEIN"/>
    <property type="match status" value="1"/>
</dbReference>
<evidence type="ECO:0008006" key="13">
    <source>
        <dbReference type="Google" id="ProtNLM"/>
    </source>
</evidence>
<dbReference type="VEuPathDB" id="FungiDB:KRP23_12319"/>
<dbReference type="InterPro" id="IPR027417">
    <property type="entry name" value="P-loop_NTPase"/>
</dbReference>
<accession>H3H2Q0</accession>
<dbReference type="GO" id="GO:0000146">
    <property type="term" value="F:microfilament motor activity"/>
    <property type="evidence" value="ECO:0000318"/>
    <property type="project" value="GO_Central"/>
</dbReference>
<feature type="region of interest" description="Disordered" evidence="8">
    <location>
        <begin position="1"/>
        <end position="29"/>
    </location>
</feature>
<proteinExistence type="inferred from homology"/>
<comment type="similarity">
    <text evidence="6">Belongs to the TRAFAC class myosin-kinesin ATPase superfamily. Myosin family.</text>
</comment>
<dbReference type="InParanoid" id="H3H2Q0"/>
<evidence type="ECO:0000256" key="5">
    <source>
        <dbReference type="ARBA" id="ARBA00023203"/>
    </source>
</evidence>
<dbReference type="GO" id="GO:0035091">
    <property type="term" value="F:phosphatidylinositol binding"/>
    <property type="evidence" value="ECO:0007669"/>
    <property type="project" value="InterPro"/>
</dbReference>
<keyword evidence="12" id="KW-1185">Reference proteome</keyword>
<evidence type="ECO:0000259" key="9">
    <source>
        <dbReference type="PROSITE" id="PS50195"/>
    </source>
</evidence>
<dbReference type="HOGENOM" id="CLU_000192_6_0_1"/>
<dbReference type="Pfam" id="PF00787">
    <property type="entry name" value="PX"/>
    <property type="match status" value="1"/>
</dbReference>
<dbReference type="PANTHER" id="PTHR13140">
    <property type="entry name" value="MYOSIN"/>
    <property type="match status" value="1"/>
</dbReference>
<dbReference type="PRINTS" id="PR00193">
    <property type="entry name" value="MYOSINHEAVY"/>
</dbReference>
<evidence type="ECO:0000256" key="4">
    <source>
        <dbReference type="ARBA" id="ARBA00023175"/>
    </source>
</evidence>
<feature type="compositionally biased region" description="Basic and acidic residues" evidence="8">
    <location>
        <begin position="135"/>
        <end position="153"/>
    </location>
</feature>
<dbReference type="GO" id="GO:0007015">
    <property type="term" value="P:actin filament organization"/>
    <property type="evidence" value="ECO:0000318"/>
    <property type="project" value="GO_Central"/>
</dbReference>
<reference evidence="12" key="1">
    <citation type="journal article" date="2006" name="Science">
        <title>Phytophthora genome sequences uncover evolutionary origins and mechanisms of pathogenesis.</title>
        <authorList>
            <person name="Tyler B.M."/>
            <person name="Tripathy S."/>
            <person name="Zhang X."/>
            <person name="Dehal P."/>
            <person name="Jiang R.H."/>
            <person name="Aerts A."/>
            <person name="Arredondo F.D."/>
            <person name="Baxter L."/>
            <person name="Bensasson D."/>
            <person name="Beynon J.L."/>
            <person name="Chapman J."/>
            <person name="Damasceno C.M."/>
            <person name="Dorrance A.E."/>
            <person name="Dou D."/>
            <person name="Dickerman A.W."/>
            <person name="Dubchak I.L."/>
            <person name="Garbelotto M."/>
            <person name="Gijzen M."/>
            <person name="Gordon S.G."/>
            <person name="Govers F."/>
            <person name="Grunwald N.J."/>
            <person name="Huang W."/>
            <person name="Ivors K.L."/>
            <person name="Jones R.W."/>
            <person name="Kamoun S."/>
            <person name="Krampis K."/>
            <person name="Lamour K.H."/>
            <person name="Lee M.K."/>
            <person name="McDonald W.H."/>
            <person name="Medina M."/>
            <person name="Meijer H.J."/>
            <person name="Nordberg E.K."/>
            <person name="Maclean D.J."/>
            <person name="Ospina-Giraldo M.D."/>
            <person name="Morris P.F."/>
            <person name="Phuntumart V."/>
            <person name="Putnam N.H."/>
            <person name="Rash S."/>
            <person name="Rose J.K."/>
            <person name="Sakihama Y."/>
            <person name="Salamov A.A."/>
            <person name="Savidor A."/>
            <person name="Scheuring C.F."/>
            <person name="Smith B.M."/>
            <person name="Sobral B.W."/>
            <person name="Terry A."/>
            <person name="Torto-Alalibo T.A."/>
            <person name="Win J."/>
            <person name="Xu Z."/>
            <person name="Zhang H."/>
            <person name="Grigoriev I.V."/>
            <person name="Rokhsar D.S."/>
            <person name="Boore J.L."/>
        </authorList>
    </citation>
    <scope>NUCLEOTIDE SEQUENCE [LARGE SCALE GENOMIC DNA]</scope>
    <source>
        <strain evidence="12">Pr102</strain>
    </source>
</reference>
<evidence type="ECO:0000256" key="6">
    <source>
        <dbReference type="PROSITE-ProRule" id="PRU00782"/>
    </source>
</evidence>
<dbReference type="Gene3D" id="1.20.5.4820">
    <property type="match status" value="1"/>
</dbReference>
<dbReference type="Pfam" id="PF00063">
    <property type="entry name" value="Myosin_head"/>
    <property type="match status" value="1"/>
</dbReference>
<feature type="coiled-coil region" evidence="7">
    <location>
        <begin position="39"/>
        <end position="66"/>
    </location>
</feature>
<dbReference type="SMART" id="SM00242">
    <property type="entry name" value="MYSc"/>
    <property type="match status" value="1"/>
</dbReference>
<dbReference type="Gene3D" id="3.40.850.10">
    <property type="entry name" value="Kinesin motor domain"/>
    <property type="match status" value="1"/>
</dbReference>
<dbReference type="GO" id="GO:0016459">
    <property type="term" value="C:myosin complex"/>
    <property type="evidence" value="ECO:0007669"/>
    <property type="project" value="UniProtKB-KW"/>
</dbReference>
<dbReference type="SUPFAM" id="SSF64268">
    <property type="entry name" value="PX domain"/>
    <property type="match status" value="1"/>
</dbReference>
<organism evidence="11 12">
    <name type="scientific">Phytophthora ramorum</name>
    <name type="common">Sudden oak death agent</name>
    <dbReference type="NCBI Taxonomy" id="164328"/>
    <lineage>
        <taxon>Eukaryota</taxon>
        <taxon>Sar</taxon>
        <taxon>Stramenopiles</taxon>
        <taxon>Oomycota</taxon>
        <taxon>Peronosporomycetes</taxon>
        <taxon>Peronosporales</taxon>
        <taxon>Peronosporaceae</taxon>
        <taxon>Phytophthora</taxon>
    </lineage>
</organism>
<dbReference type="PROSITE" id="PS50195">
    <property type="entry name" value="PX"/>
    <property type="match status" value="1"/>
</dbReference>
<feature type="compositionally biased region" description="Low complexity" evidence="8">
    <location>
        <begin position="67"/>
        <end position="80"/>
    </location>
</feature>
<dbReference type="InterPro" id="IPR000048">
    <property type="entry name" value="IQ_motif_EF-hand-BS"/>
</dbReference>
<dbReference type="InterPro" id="IPR036871">
    <property type="entry name" value="PX_dom_sf"/>
</dbReference>
<dbReference type="GO" id="GO:0005524">
    <property type="term" value="F:ATP binding"/>
    <property type="evidence" value="ECO:0007669"/>
    <property type="project" value="UniProtKB-UniRule"/>
</dbReference>
<evidence type="ECO:0000313" key="11">
    <source>
        <dbReference type="EnsemblProtists" id="Phyra84680"/>
    </source>
</evidence>
<dbReference type="FunFam" id="1.10.10.820:FF:000001">
    <property type="entry name" value="Myosin heavy chain"/>
    <property type="match status" value="1"/>
</dbReference>
<dbReference type="InterPro" id="IPR036961">
    <property type="entry name" value="Kinesin_motor_dom_sf"/>
</dbReference>
<keyword evidence="4 6" id="KW-0505">Motor protein</keyword>
<dbReference type="Gene3D" id="1.20.120.720">
    <property type="entry name" value="Myosin VI head, motor domain, U50 subdomain"/>
    <property type="match status" value="1"/>
</dbReference>
<keyword evidence="2 6" id="KW-0067">ATP-binding</keyword>
<dbReference type="EMBL" id="DS566118">
    <property type="status" value="NOT_ANNOTATED_CDS"/>
    <property type="molecule type" value="Genomic_DNA"/>
</dbReference>
<dbReference type="InterPro" id="IPR001683">
    <property type="entry name" value="PX_dom"/>
</dbReference>
<feature type="coiled-coil region" evidence="7">
    <location>
        <begin position="1149"/>
        <end position="1237"/>
    </location>
</feature>
<dbReference type="eggNOG" id="KOG0163">
    <property type="taxonomic scope" value="Eukaryota"/>
</dbReference>
<dbReference type="STRING" id="164328.H3H2Q0"/>
<keyword evidence="1 6" id="KW-0547">Nucleotide-binding</keyword>
<keyword evidence="3 6" id="KW-0518">Myosin</keyword>
<dbReference type="OMA" id="DEYTEYV"/>
<evidence type="ECO:0000256" key="1">
    <source>
        <dbReference type="ARBA" id="ARBA00022741"/>
    </source>
</evidence>
<dbReference type="SUPFAM" id="SSF52540">
    <property type="entry name" value="P-loop containing nucleoside triphosphate hydrolases"/>
    <property type="match status" value="1"/>
</dbReference>
<dbReference type="VEuPathDB" id="FungiDB:KRP23_12318"/>
<dbReference type="GO" id="GO:0015629">
    <property type="term" value="C:actin cytoskeleton"/>
    <property type="evidence" value="ECO:0000318"/>
    <property type="project" value="GO_Central"/>
</dbReference>
<dbReference type="Proteomes" id="UP000005238">
    <property type="component" value="Unassembled WGS sequence"/>
</dbReference>
<dbReference type="Gene3D" id="1.20.58.530">
    <property type="match status" value="1"/>
</dbReference>
<evidence type="ECO:0000256" key="8">
    <source>
        <dbReference type="SAM" id="MobiDB-lite"/>
    </source>
</evidence>
<dbReference type="PROSITE" id="PS51456">
    <property type="entry name" value="MYOSIN_MOTOR"/>
    <property type="match status" value="1"/>
</dbReference>
<protein>
    <recommendedName>
        <fullName evidence="13">Myosin motor domain-containing protein</fullName>
    </recommendedName>
</protein>
<evidence type="ECO:0000259" key="10">
    <source>
        <dbReference type="PROSITE" id="PS51456"/>
    </source>
</evidence>
<dbReference type="VEuPathDB" id="FungiDB:KRP22_9287"/>
<dbReference type="CDD" id="cd14891">
    <property type="entry name" value="MYSc_Myo30"/>
    <property type="match status" value="1"/>
</dbReference>
<name>H3H2Q0_PHYRM</name>
<dbReference type="PROSITE" id="PS50096">
    <property type="entry name" value="IQ"/>
    <property type="match status" value="2"/>
</dbReference>
<feature type="binding site" evidence="6">
    <location>
        <begin position="395"/>
        <end position="402"/>
    </location>
    <ligand>
        <name>ATP</name>
        <dbReference type="ChEBI" id="CHEBI:30616"/>
    </ligand>
</feature>
<feature type="domain" description="Myosin motor" evidence="10">
    <location>
        <begin position="301"/>
        <end position="998"/>
    </location>
</feature>
<dbReference type="GO" id="GO:0016020">
    <property type="term" value="C:membrane"/>
    <property type="evidence" value="ECO:0000318"/>
    <property type="project" value="GO_Central"/>
</dbReference>
<evidence type="ECO:0000256" key="7">
    <source>
        <dbReference type="SAM" id="Coils"/>
    </source>
</evidence>
<feature type="region of interest" description="Actin-binding" evidence="6">
    <location>
        <begin position="874"/>
        <end position="896"/>
    </location>
</feature>
<dbReference type="Gene3D" id="3.30.1520.10">
    <property type="entry name" value="Phox-like domain"/>
    <property type="match status" value="1"/>
</dbReference>
<dbReference type="GO" id="GO:0051015">
    <property type="term" value="F:actin filament binding"/>
    <property type="evidence" value="ECO:0000318"/>
    <property type="project" value="GO_Central"/>
</dbReference>
<feature type="region of interest" description="Disordered" evidence="8">
    <location>
        <begin position="67"/>
        <end position="190"/>
    </location>
</feature>